<reference evidence="2 3" key="1">
    <citation type="journal article" date="2017" name="Nat. Commun.">
        <title>Genome assembly with in vitro proximity ligation data and whole-genome triplication in lettuce.</title>
        <authorList>
            <person name="Reyes-Chin-Wo S."/>
            <person name="Wang Z."/>
            <person name="Yang X."/>
            <person name="Kozik A."/>
            <person name="Arikit S."/>
            <person name="Song C."/>
            <person name="Xia L."/>
            <person name="Froenicke L."/>
            <person name="Lavelle D.O."/>
            <person name="Truco M.J."/>
            <person name="Xia R."/>
            <person name="Zhu S."/>
            <person name="Xu C."/>
            <person name="Xu H."/>
            <person name="Xu X."/>
            <person name="Cox K."/>
            <person name="Korf I."/>
            <person name="Meyers B.C."/>
            <person name="Michelmore R.W."/>
        </authorList>
    </citation>
    <scope>NUCLEOTIDE SEQUENCE [LARGE SCALE GENOMIC DNA]</scope>
    <source>
        <strain evidence="3">cv. Salinas</strain>
        <tissue evidence="2">Seedlings</tissue>
    </source>
</reference>
<dbReference type="PANTHER" id="PTHR10751">
    <property type="entry name" value="GUANYLATE BINDING PROTEIN"/>
    <property type="match status" value="1"/>
</dbReference>
<dbReference type="Gene3D" id="3.40.50.300">
    <property type="entry name" value="P-loop containing nucleotide triphosphate hydrolases"/>
    <property type="match status" value="1"/>
</dbReference>
<dbReference type="Pfam" id="PF02263">
    <property type="entry name" value="GBP"/>
    <property type="match status" value="1"/>
</dbReference>
<protein>
    <recommendedName>
        <fullName evidence="1">Guanylate-binding protein N-terminal domain-containing protein</fullName>
    </recommendedName>
</protein>
<dbReference type="InterPro" id="IPR027417">
    <property type="entry name" value="P-loop_NTPase"/>
</dbReference>
<evidence type="ECO:0000313" key="2">
    <source>
        <dbReference type="EMBL" id="KAJ0190911.1"/>
    </source>
</evidence>
<dbReference type="Proteomes" id="UP000235145">
    <property type="component" value="Unassembled WGS sequence"/>
</dbReference>
<dbReference type="GO" id="GO:0003924">
    <property type="term" value="F:GTPase activity"/>
    <property type="evidence" value="ECO:0007669"/>
    <property type="project" value="InterPro"/>
</dbReference>
<evidence type="ECO:0000313" key="3">
    <source>
        <dbReference type="Proteomes" id="UP000235145"/>
    </source>
</evidence>
<gene>
    <name evidence="2" type="ORF">LSAT_V11C800436680</name>
</gene>
<evidence type="ECO:0000259" key="1">
    <source>
        <dbReference type="Pfam" id="PF02263"/>
    </source>
</evidence>
<dbReference type="GO" id="GO:0005525">
    <property type="term" value="F:GTP binding"/>
    <property type="evidence" value="ECO:0007669"/>
    <property type="project" value="InterPro"/>
</dbReference>
<organism evidence="2 3">
    <name type="scientific">Lactuca sativa</name>
    <name type="common">Garden lettuce</name>
    <dbReference type="NCBI Taxonomy" id="4236"/>
    <lineage>
        <taxon>Eukaryota</taxon>
        <taxon>Viridiplantae</taxon>
        <taxon>Streptophyta</taxon>
        <taxon>Embryophyta</taxon>
        <taxon>Tracheophyta</taxon>
        <taxon>Spermatophyta</taxon>
        <taxon>Magnoliopsida</taxon>
        <taxon>eudicotyledons</taxon>
        <taxon>Gunneridae</taxon>
        <taxon>Pentapetalae</taxon>
        <taxon>asterids</taxon>
        <taxon>campanulids</taxon>
        <taxon>Asterales</taxon>
        <taxon>Asteraceae</taxon>
        <taxon>Cichorioideae</taxon>
        <taxon>Cichorieae</taxon>
        <taxon>Lactucinae</taxon>
        <taxon>Lactuca</taxon>
    </lineage>
</organism>
<dbReference type="SUPFAM" id="SSF52540">
    <property type="entry name" value="P-loop containing nucleoside triphosphate hydrolases"/>
    <property type="match status" value="1"/>
</dbReference>
<dbReference type="EMBL" id="NBSK02000008">
    <property type="protein sequence ID" value="KAJ0190911.1"/>
    <property type="molecule type" value="Genomic_DNA"/>
</dbReference>
<feature type="domain" description="Guanylate-binding protein N-terminal" evidence="1">
    <location>
        <begin position="7"/>
        <end position="69"/>
    </location>
</feature>
<comment type="caution">
    <text evidence="2">The sequence shown here is derived from an EMBL/GenBank/DDBJ whole genome shotgun (WGS) entry which is preliminary data.</text>
</comment>
<dbReference type="AlphaFoldDB" id="A0A9R1WX17"/>
<sequence>MDIDGFKTSVFYLDTEGFESIGKSNVYDDRIFALATVLSSVLIYNFRETISEADISRLSFVVELAEEFYGRVKVTFEQLGYFLVYLTKDSKSGQSFGARCRHILSLVLNKLQLWSLSSERS</sequence>
<accession>A0A9R1WX17</accession>
<proteinExistence type="predicted"/>
<keyword evidence="3" id="KW-1185">Reference proteome</keyword>
<name>A0A9R1WX17_LACSA</name>
<dbReference type="InterPro" id="IPR015894">
    <property type="entry name" value="Guanylate-bd_N"/>
</dbReference>